<dbReference type="SMART" id="SM00382">
    <property type="entry name" value="AAA"/>
    <property type="match status" value="1"/>
</dbReference>
<dbReference type="PANTHER" id="PTHR23389">
    <property type="entry name" value="CHROMOSOME TRANSMISSION FIDELITY FACTOR 18"/>
    <property type="match status" value="1"/>
</dbReference>
<reference evidence="2 3" key="1">
    <citation type="submission" date="2019-05" db="EMBL/GenBank/DDBJ databases">
        <title>The compact genome of Giardia muris reveals important steps in the evolution of intestinal protozoan parasites.</title>
        <authorList>
            <person name="Xu F."/>
            <person name="Jimenez-Gonzalez A."/>
            <person name="Einarsson E."/>
            <person name="Astvaldsson A."/>
            <person name="Peirasmaki D."/>
            <person name="Eckmann L."/>
            <person name="Andersson J.O."/>
            <person name="Svard S.G."/>
            <person name="Jerlstrom-Hultqvist J."/>
        </authorList>
    </citation>
    <scope>NUCLEOTIDE SEQUENCE [LARGE SCALE GENOMIC DNA]</scope>
    <source>
        <strain evidence="2 3">Roberts-Thomson</strain>
    </source>
</reference>
<dbReference type="GO" id="GO:0005634">
    <property type="term" value="C:nucleus"/>
    <property type="evidence" value="ECO:0007669"/>
    <property type="project" value="TreeGrafter"/>
</dbReference>
<dbReference type="Gene3D" id="3.40.50.300">
    <property type="entry name" value="P-loop containing nucleotide triphosphate hydrolases"/>
    <property type="match status" value="1"/>
</dbReference>
<dbReference type="OrthoDB" id="2195431at2759"/>
<dbReference type="Proteomes" id="UP000315496">
    <property type="component" value="Chromosome 3"/>
</dbReference>
<dbReference type="EMBL" id="VDLU01000003">
    <property type="protein sequence ID" value="TNJ27535.1"/>
    <property type="molecule type" value="Genomic_DNA"/>
</dbReference>
<dbReference type="Pfam" id="PF00004">
    <property type="entry name" value="AAA"/>
    <property type="match status" value="1"/>
</dbReference>
<organism evidence="2 3">
    <name type="scientific">Giardia muris</name>
    <dbReference type="NCBI Taxonomy" id="5742"/>
    <lineage>
        <taxon>Eukaryota</taxon>
        <taxon>Metamonada</taxon>
        <taxon>Diplomonadida</taxon>
        <taxon>Hexamitidae</taxon>
        <taxon>Giardiinae</taxon>
        <taxon>Giardia</taxon>
    </lineage>
</organism>
<evidence type="ECO:0000313" key="3">
    <source>
        <dbReference type="Proteomes" id="UP000315496"/>
    </source>
</evidence>
<dbReference type="InterPro" id="IPR003959">
    <property type="entry name" value="ATPase_AAA_core"/>
</dbReference>
<dbReference type="GO" id="GO:0016887">
    <property type="term" value="F:ATP hydrolysis activity"/>
    <property type="evidence" value="ECO:0007669"/>
    <property type="project" value="InterPro"/>
</dbReference>
<feature type="domain" description="AAA+ ATPase" evidence="1">
    <location>
        <begin position="71"/>
        <end position="208"/>
    </location>
</feature>
<gene>
    <name evidence="2" type="ORF">GMRT_10838</name>
</gene>
<dbReference type="VEuPathDB" id="GiardiaDB:GMRT_10838"/>
<comment type="caution">
    <text evidence="2">The sequence shown here is derived from an EMBL/GenBank/DDBJ whole genome shotgun (WGS) entry which is preliminary data.</text>
</comment>
<dbReference type="InterPro" id="IPR003593">
    <property type="entry name" value="AAA+_ATPase"/>
</dbReference>
<keyword evidence="3" id="KW-1185">Reference proteome</keyword>
<evidence type="ECO:0000313" key="2">
    <source>
        <dbReference type="EMBL" id="TNJ27535.1"/>
    </source>
</evidence>
<accession>A0A4Z1SRD9</accession>
<dbReference type="AlphaFoldDB" id="A0A4Z1SRD9"/>
<proteinExistence type="predicted"/>
<dbReference type="InterPro" id="IPR027417">
    <property type="entry name" value="P-loop_NTPase"/>
</dbReference>
<dbReference type="PANTHER" id="PTHR23389:SF3">
    <property type="entry name" value="CHROMOSOME TRANSMISSION FIDELITY PROTEIN 18 HOMOLOG"/>
    <property type="match status" value="1"/>
</dbReference>
<sequence length="617" mass="68470">MFSTPFKDPTSHADLVQEDEVIEAFCGWLKVWDLYFSRASVRLASQLRGVDPSETYVAPEYTRTIHNGAPLRRCLLLHGAVGTGKTTLTNFILTRLNYTIHRFDGPSYTTGELGRVLETQKSILSFQLARPSSETTPTPKRTAILFDNIDALPAAHIKEVVAQITRQDKAIIAGKSGVPVILITSDPFLWPLRPLRSLSFLLDIRPPSKGKLVERLMTLYPTAGIRSTTVFNWAVEAIPHDIRQLLLAFFFTQGMDLTQKTLLPVMFGTTAASDLALARAVATQNYSYLVADFDSATEQLLSDFLASHSTKPLANRFGVTVLLHLTKVLGFSRETYEEACHRLLEHITGISITNRMRLDRISHTNGIYPAFVSALSLITSDTLHPWLVTPWLAALIELSAALVESPPPPRTHKAIYSTLAYPTGTRLRNLHQLSQKLFNRYYTGISRVGAGTIGCRPSLYAAEILPYTSICVGCGLPDICNLSLLPREIQLLTVQLAILDQDTGILAYLRDLPEGDEPQETDGLWRHIHRRIPTGSFRLIESIQEQLPPFPGHYSALMSDMDAFVDGLRAEAERLELGPDASPDKVAALTYLYQDGVTTAVRRPVTFSSLWSGGRSE</sequence>
<protein>
    <submittedName>
        <fullName evidence="2">Putative AAA family protein</fullName>
    </submittedName>
</protein>
<evidence type="ECO:0000259" key="1">
    <source>
        <dbReference type="SMART" id="SM00382"/>
    </source>
</evidence>
<dbReference type="GO" id="GO:0003677">
    <property type="term" value="F:DNA binding"/>
    <property type="evidence" value="ECO:0007669"/>
    <property type="project" value="TreeGrafter"/>
</dbReference>
<dbReference type="CDD" id="cd00009">
    <property type="entry name" value="AAA"/>
    <property type="match status" value="1"/>
</dbReference>
<dbReference type="GO" id="GO:0005524">
    <property type="term" value="F:ATP binding"/>
    <property type="evidence" value="ECO:0007669"/>
    <property type="project" value="InterPro"/>
</dbReference>
<name>A0A4Z1SRD9_GIAMU</name>
<dbReference type="SUPFAM" id="SSF52540">
    <property type="entry name" value="P-loop containing nucleoside triphosphate hydrolases"/>
    <property type="match status" value="1"/>
</dbReference>